<dbReference type="AlphaFoldDB" id="A0A383ADQ3"/>
<sequence length="50" mass="5790">MSFITLANTNKIIYSSDIKNIDLEGSIYKIPIYFFSKYEENALLAIQELL</sequence>
<organism evidence="1">
    <name type="scientific">marine metagenome</name>
    <dbReference type="NCBI Taxonomy" id="408172"/>
    <lineage>
        <taxon>unclassified sequences</taxon>
        <taxon>metagenomes</taxon>
        <taxon>ecological metagenomes</taxon>
    </lineage>
</organism>
<name>A0A383ADQ3_9ZZZZ</name>
<evidence type="ECO:0000313" key="1">
    <source>
        <dbReference type="EMBL" id="SVE05208.1"/>
    </source>
</evidence>
<proteinExistence type="predicted"/>
<feature type="non-terminal residue" evidence="1">
    <location>
        <position position="50"/>
    </location>
</feature>
<accession>A0A383ADQ3</accession>
<protein>
    <submittedName>
        <fullName evidence="1">Uncharacterized protein</fullName>
    </submittedName>
</protein>
<dbReference type="EMBL" id="UINC01190854">
    <property type="protein sequence ID" value="SVE05208.1"/>
    <property type="molecule type" value="Genomic_DNA"/>
</dbReference>
<reference evidence="1" key="1">
    <citation type="submission" date="2018-05" db="EMBL/GenBank/DDBJ databases">
        <authorList>
            <person name="Lanie J.A."/>
            <person name="Ng W.-L."/>
            <person name="Kazmierczak K.M."/>
            <person name="Andrzejewski T.M."/>
            <person name="Davidsen T.M."/>
            <person name="Wayne K.J."/>
            <person name="Tettelin H."/>
            <person name="Glass J.I."/>
            <person name="Rusch D."/>
            <person name="Podicherti R."/>
            <person name="Tsui H.-C.T."/>
            <person name="Winkler M.E."/>
        </authorList>
    </citation>
    <scope>NUCLEOTIDE SEQUENCE</scope>
</reference>
<gene>
    <name evidence="1" type="ORF">METZ01_LOCUS458062</name>
</gene>